<sequence>MDAEIWKTNIRECRKMCLYVKSPSMVDNSVAQNEVSVVAPDDVGVHIGIQSMLDAQPNNGAISVHLALVFYDLVEDG</sequence>
<gene>
    <name evidence="1" type="ORF">MUK42_24731</name>
</gene>
<name>A0A9E7KDL2_9LILI</name>
<evidence type="ECO:0000313" key="2">
    <source>
        <dbReference type="Proteomes" id="UP001055439"/>
    </source>
</evidence>
<reference evidence="1" key="1">
    <citation type="submission" date="2022-05" db="EMBL/GenBank/DDBJ databases">
        <title>The Musa troglodytarum L. genome provides insights into the mechanism of non-climacteric behaviour and enrichment of carotenoids.</title>
        <authorList>
            <person name="Wang J."/>
        </authorList>
    </citation>
    <scope>NUCLEOTIDE SEQUENCE</scope>
    <source>
        <tissue evidence="1">Leaf</tissue>
    </source>
</reference>
<dbReference type="AlphaFoldDB" id="A0A9E7KDL2"/>
<keyword evidence="2" id="KW-1185">Reference proteome</keyword>
<accession>A0A9E7KDL2</accession>
<evidence type="ECO:0000313" key="1">
    <source>
        <dbReference type="EMBL" id="URE13099.1"/>
    </source>
</evidence>
<organism evidence="1 2">
    <name type="scientific">Musa troglodytarum</name>
    <name type="common">fe'i banana</name>
    <dbReference type="NCBI Taxonomy" id="320322"/>
    <lineage>
        <taxon>Eukaryota</taxon>
        <taxon>Viridiplantae</taxon>
        <taxon>Streptophyta</taxon>
        <taxon>Embryophyta</taxon>
        <taxon>Tracheophyta</taxon>
        <taxon>Spermatophyta</taxon>
        <taxon>Magnoliopsida</taxon>
        <taxon>Liliopsida</taxon>
        <taxon>Zingiberales</taxon>
        <taxon>Musaceae</taxon>
        <taxon>Musa</taxon>
    </lineage>
</organism>
<dbReference type="EMBL" id="CP097508">
    <property type="protein sequence ID" value="URE13099.1"/>
    <property type="molecule type" value="Genomic_DNA"/>
</dbReference>
<protein>
    <submittedName>
        <fullName evidence="1">Uncharacterized protein</fullName>
    </submittedName>
</protein>
<dbReference type="Proteomes" id="UP001055439">
    <property type="component" value="Chromosome 6"/>
</dbReference>
<proteinExistence type="predicted"/>